<sequence>MIDYHIHSKFSADSSEDLDAIFTRACDLGLSSIAITDHLDPFPDPDRNLFTFDKDAYFASLPPYREKYPQLDIQIGAELGMIPQMVDKNRKDLAQYPFDFIIGSVHSVDLQDIGSGEFFPGRTLEEAYRLYYEAMLDCVKVYDFFHVLGHIDYIDRYVSYVPGQTQPLDDRAFAPVIEEVLKEVIRSGRGIELNTGGFRKGLGYGHPKPWILERYHALGGRIITIGSDAHRAQDLASYSRQAFQQLRDAGFKEVFAFKDGDFKKEFSLD</sequence>
<evidence type="ECO:0000256" key="4">
    <source>
        <dbReference type="ARBA" id="ARBA00022605"/>
    </source>
</evidence>
<dbReference type="GO" id="GO:0000105">
    <property type="term" value="P:L-histidine biosynthetic process"/>
    <property type="evidence" value="ECO:0007669"/>
    <property type="project" value="UniProtKB-UniRule"/>
</dbReference>
<gene>
    <name evidence="10" type="primary">hisK</name>
    <name evidence="10" type="ORF">NCTC13150_01754</name>
</gene>
<dbReference type="SUPFAM" id="SSF89550">
    <property type="entry name" value="PHP domain-like"/>
    <property type="match status" value="1"/>
</dbReference>
<evidence type="ECO:0000256" key="3">
    <source>
        <dbReference type="ARBA" id="ARBA00013085"/>
    </source>
</evidence>
<comment type="pathway">
    <text evidence="1 8">Amino-acid biosynthesis; L-histidine biosynthesis; L-histidine from 5-phospho-alpha-D-ribose 1-diphosphate: step 8/9.</text>
</comment>
<dbReference type="InterPro" id="IPR003141">
    <property type="entry name" value="Pol/His_phosphatase_N"/>
</dbReference>
<accession>A0A8H2M694</accession>
<dbReference type="GO" id="GO:0004401">
    <property type="term" value="F:histidinol-phosphatase activity"/>
    <property type="evidence" value="ECO:0007669"/>
    <property type="project" value="UniProtKB-UniRule"/>
</dbReference>
<dbReference type="NCBIfam" id="TIGR01856">
    <property type="entry name" value="hisJ_fam"/>
    <property type="match status" value="1"/>
</dbReference>
<dbReference type="InterPro" id="IPR010140">
    <property type="entry name" value="Histidinol_P_phosphatase_HisJ"/>
</dbReference>
<dbReference type="PANTHER" id="PTHR21039:SF0">
    <property type="entry name" value="HISTIDINOL-PHOSPHATASE"/>
    <property type="match status" value="1"/>
</dbReference>
<dbReference type="EC" id="3.1.3.15" evidence="3 8"/>
<keyword evidence="4 8" id="KW-0028">Amino-acid biosynthesis</keyword>
<dbReference type="EMBL" id="CAACYI010000001">
    <property type="protein sequence ID" value="VFB17169.1"/>
    <property type="molecule type" value="Genomic_DNA"/>
</dbReference>
<feature type="domain" description="Polymerase/histidinol phosphatase N-terminal" evidence="9">
    <location>
        <begin position="2"/>
        <end position="83"/>
    </location>
</feature>
<comment type="catalytic activity">
    <reaction evidence="7 8">
        <text>L-histidinol phosphate + H2O = L-histidinol + phosphate</text>
        <dbReference type="Rhea" id="RHEA:14465"/>
        <dbReference type="ChEBI" id="CHEBI:15377"/>
        <dbReference type="ChEBI" id="CHEBI:43474"/>
        <dbReference type="ChEBI" id="CHEBI:57699"/>
        <dbReference type="ChEBI" id="CHEBI:57980"/>
        <dbReference type="EC" id="3.1.3.15"/>
    </reaction>
</comment>
<comment type="similarity">
    <text evidence="2 8">Belongs to the PHP hydrolase family. HisK subfamily.</text>
</comment>
<name>A0A8H2M694_9FIRM</name>
<dbReference type="SMART" id="SM00481">
    <property type="entry name" value="POLIIIAc"/>
    <property type="match status" value="1"/>
</dbReference>
<proteinExistence type="inferred from homology"/>
<evidence type="ECO:0000256" key="8">
    <source>
        <dbReference type="RuleBase" id="RU366003"/>
    </source>
</evidence>
<dbReference type="RefSeq" id="WP_131749768.1">
    <property type="nucleotide sequence ID" value="NZ_CAACYI010000001.1"/>
</dbReference>
<reference evidence="10 11" key="1">
    <citation type="submission" date="2019-02" db="EMBL/GenBank/DDBJ databases">
        <authorList>
            <consortium name="Pathogen Informatics"/>
        </authorList>
    </citation>
    <scope>NUCLEOTIDE SEQUENCE [LARGE SCALE GENOMIC DNA]</scope>
    <source>
        <strain evidence="10 11">3012STDY7089603</strain>
    </source>
</reference>
<keyword evidence="5 8" id="KW-0378">Hydrolase</keyword>
<comment type="caution">
    <text evidence="10">The sequence shown here is derived from an EMBL/GenBank/DDBJ whole genome shotgun (WGS) entry which is preliminary data.</text>
</comment>
<dbReference type="InterPro" id="IPR004013">
    <property type="entry name" value="PHP_dom"/>
</dbReference>
<dbReference type="AlphaFoldDB" id="A0A8H2M694"/>
<dbReference type="Proteomes" id="UP000377798">
    <property type="component" value="Unassembled WGS sequence"/>
</dbReference>
<protein>
    <recommendedName>
        <fullName evidence="3 8">Histidinol-phosphatase</fullName>
        <shortName evidence="8">HolPase</shortName>
        <ecNumber evidence="3 8">3.1.3.15</ecNumber>
    </recommendedName>
</protein>
<evidence type="ECO:0000256" key="1">
    <source>
        <dbReference type="ARBA" id="ARBA00004970"/>
    </source>
</evidence>
<dbReference type="InterPro" id="IPR016195">
    <property type="entry name" value="Pol/histidinol_Pase-like"/>
</dbReference>
<dbReference type="GO" id="GO:0005737">
    <property type="term" value="C:cytoplasm"/>
    <property type="evidence" value="ECO:0007669"/>
    <property type="project" value="TreeGrafter"/>
</dbReference>
<dbReference type="Pfam" id="PF02811">
    <property type="entry name" value="PHP"/>
    <property type="match status" value="1"/>
</dbReference>
<keyword evidence="11" id="KW-1185">Reference proteome</keyword>
<evidence type="ECO:0000313" key="11">
    <source>
        <dbReference type="Proteomes" id="UP000377798"/>
    </source>
</evidence>
<keyword evidence="6 8" id="KW-0368">Histidine biosynthesis</keyword>
<evidence type="ECO:0000256" key="7">
    <source>
        <dbReference type="ARBA" id="ARBA00049158"/>
    </source>
</evidence>
<evidence type="ECO:0000313" key="10">
    <source>
        <dbReference type="EMBL" id="VFB17169.1"/>
    </source>
</evidence>
<dbReference type="Gene3D" id="3.20.20.140">
    <property type="entry name" value="Metal-dependent hydrolases"/>
    <property type="match status" value="1"/>
</dbReference>
<evidence type="ECO:0000256" key="5">
    <source>
        <dbReference type="ARBA" id="ARBA00022801"/>
    </source>
</evidence>
<dbReference type="UniPathway" id="UPA00031">
    <property type="reaction ID" value="UER00013"/>
</dbReference>
<evidence type="ECO:0000256" key="6">
    <source>
        <dbReference type="ARBA" id="ARBA00023102"/>
    </source>
</evidence>
<organism evidence="10 11">
    <name type="scientific">Urinicoccus massiliensis</name>
    <dbReference type="NCBI Taxonomy" id="1723382"/>
    <lineage>
        <taxon>Bacteria</taxon>
        <taxon>Bacillati</taxon>
        <taxon>Bacillota</taxon>
        <taxon>Tissierellia</taxon>
        <taxon>Tissierellales</taxon>
        <taxon>Peptoniphilaceae</taxon>
        <taxon>Urinicoccus</taxon>
    </lineage>
</organism>
<evidence type="ECO:0000259" key="9">
    <source>
        <dbReference type="SMART" id="SM00481"/>
    </source>
</evidence>
<evidence type="ECO:0000256" key="2">
    <source>
        <dbReference type="ARBA" id="ARBA00009152"/>
    </source>
</evidence>
<dbReference type="PANTHER" id="PTHR21039">
    <property type="entry name" value="HISTIDINOL PHOSPHATASE-RELATED"/>
    <property type="match status" value="1"/>
</dbReference>